<dbReference type="InterPro" id="IPR008920">
    <property type="entry name" value="TF_FadR/GntR_C"/>
</dbReference>
<dbReference type="InterPro" id="IPR000524">
    <property type="entry name" value="Tscrpt_reg_HTH_GntR"/>
</dbReference>
<dbReference type="EMBL" id="SDPU01000028">
    <property type="protein sequence ID" value="RYU10684.1"/>
    <property type="molecule type" value="Genomic_DNA"/>
</dbReference>
<sequence>MTATDPTTATQSEAVRPHGALHGDVLDSLGARIVDGSLATGTVLTLEGIAREYAVSMSVAREAIRVLQSMSLVESRRRVGVTVQPREAWHVFDPRVIRWRLDGDDRSAQLLSLSELRSGFEPVAAALAASRATREQCSALAAAVSDMAVHGRTGDLDAYLVADVAFHRALLEASGNEMVRALGDVVAEVLAGRTHHDLMPARPKEVAIALHDDVARAIRNGDAATAERAMRAIIDEAAGAMREQFDDAD</sequence>
<gene>
    <name evidence="5" type="ORF">ETU37_15605</name>
</gene>
<dbReference type="SUPFAM" id="SSF46785">
    <property type="entry name" value="Winged helix' DNA-binding domain"/>
    <property type="match status" value="1"/>
</dbReference>
<accession>A0A4Q5IX94</accession>
<dbReference type="GO" id="GO:0003700">
    <property type="term" value="F:DNA-binding transcription factor activity"/>
    <property type="evidence" value="ECO:0007669"/>
    <property type="project" value="InterPro"/>
</dbReference>
<dbReference type="Pfam" id="PF00392">
    <property type="entry name" value="GntR"/>
    <property type="match status" value="1"/>
</dbReference>
<keyword evidence="2" id="KW-0238">DNA-binding</keyword>
<keyword evidence="1" id="KW-0805">Transcription regulation</keyword>
<protein>
    <submittedName>
        <fullName evidence="5">FadR family transcriptional regulator</fullName>
    </submittedName>
</protein>
<dbReference type="GO" id="GO:0003677">
    <property type="term" value="F:DNA binding"/>
    <property type="evidence" value="ECO:0007669"/>
    <property type="project" value="UniProtKB-KW"/>
</dbReference>
<dbReference type="SUPFAM" id="SSF48008">
    <property type="entry name" value="GntR ligand-binding domain-like"/>
    <property type="match status" value="1"/>
</dbReference>
<dbReference type="Gene3D" id="1.20.120.530">
    <property type="entry name" value="GntR ligand-binding domain-like"/>
    <property type="match status" value="1"/>
</dbReference>
<evidence type="ECO:0000256" key="2">
    <source>
        <dbReference type="ARBA" id="ARBA00023125"/>
    </source>
</evidence>
<evidence type="ECO:0000256" key="3">
    <source>
        <dbReference type="ARBA" id="ARBA00023163"/>
    </source>
</evidence>
<dbReference type="Pfam" id="PF07729">
    <property type="entry name" value="FCD"/>
    <property type="match status" value="1"/>
</dbReference>
<evidence type="ECO:0000313" key="5">
    <source>
        <dbReference type="EMBL" id="RYU10684.1"/>
    </source>
</evidence>
<dbReference type="InterPro" id="IPR036388">
    <property type="entry name" value="WH-like_DNA-bd_sf"/>
</dbReference>
<dbReference type="PROSITE" id="PS50949">
    <property type="entry name" value="HTH_GNTR"/>
    <property type="match status" value="1"/>
</dbReference>
<keyword evidence="6" id="KW-1185">Reference proteome</keyword>
<evidence type="ECO:0000256" key="1">
    <source>
        <dbReference type="ARBA" id="ARBA00023015"/>
    </source>
</evidence>
<dbReference type="SMART" id="SM00345">
    <property type="entry name" value="HTH_GNTR"/>
    <property type="match status" value="1"/>
</dbReference>
<dbReference type="InterPro" id="IPR011711">
    <property type="entry name" value="GntR_C"/>
</dbReference>
<comment type="caution">
    <text evidence="5">The sequence shown here is derived from an EMBL/GenBank/DDBJ whole genome shotgun (WGS) entry which is preliminary data.</text>
</comment>
<dbReference type="InterPro" id="IPR036390">
    <property type="entry name" value="WH_DNA-bd_sf"/>
</dbReference>
<dbReference type="PANTHER" id="PTHR43537">
    <property type="entry name" value="TRANSCRIPTIONAL REGULATOR, GNTR FAMILY"/>
    <property type="match status" value="1"/>
</dbReference>
<dbReference type="AlphaFoldDB" id="A0A4Q5IX94"/>
<keyword evidence="3" id="KW-0804">Transcription</keyword>
<name>A0A4Q5IX94_9ACTN</name>
<reference evidence="5 6" key="1">
    <citation type="submission" date="2019-01" db="EMBL/GenBank/DDBJ databases">
        <title>Nocardioides guangzhouensis sp. nov., an actinobacterium isolated from soil.</title>
        <authorList>
            <person name="Fu Y."/>
            <person name="Cai Y."/>
            <person name="Lin Z."/>
            <person name="Chen P."/>
        </authorList>
    </citation>
    <scope>NUCLEOTIDE SEQUENCE [LARGE SCALE GENOMIC DNA]</scope>
    <source>
        <strain evidence="5 6">NBRC 105384</strain>
    </source>
</reference>
<dbReference type="SMART" id="SM00895">
    <property type="entry name" value="FCD"/>
    <property type="match status" value="1"/>
</dbReference>
<dbReference type="Proteomes" id="UP000291189">
    <property type="component" value="Unassembled WGS sequence"/>
</dbReference>
<dbReference type="RefSeq" id="WP_129988275.1">
    <property type="nucleotide sequence ID" value="NZ_SDPU01000028.1"/>
</dbReference>
<evidence type="ECO:0000259" key="4">
    <source>
        <dbReference type="PROSITE" id="PS50949"/>
    </source>
</evidence>
<dbReference type="Gene3D" id="1.10.10.10">
    <property type="entry name" value="Winged helix-like DNA-binding domain superfamily/Winged helix DNA-binding domain"/>
    <property type="match status" value="1"/>
</dbReference>
<feature type="domain" description="HTH gntR-type" evidence="4">
    <location>
        <begin position="19"/>
        <end position="86"/>
    </location>
</feature>
<dbReference type="OrthoDB" id="4164516at2"/>
<dbReference type="PANTHER" id="PTHR43537:SF44">
    <property type="entry name" value="GNTR FAMILY REGULATORY PROTEIN"/>
    <property type="match status" value="1"/>
</dbReference>
<proteinExistence type="predicted"/>
<evidence type="ECO:0000313" key="6">
    <source>
        <dbReference type="Proteomes" id="UP000291189"/>
    </source>
</evidence>
<organism evidence="5 6">
    <name type="scientific">Nocardioides iriomotensis</name>
    <dbReference type="NCBI Taxonomy" id="715784"/>
    <lineage>
        <taxon>Bacteria</taxon>
        <taxon>Bacillati</taxon>
        <taxon>Actinomycetota</taxon>
        <taxon>Actinomycetes</taxon>
        <taxon>Propionibacteriales</taxon>
        <taxon>Nocardioidaceae</taxon>
        <taxon>Nocardioides</taxon>
    </lineage>
</organism>